<evidence type="ECO:0000313" key="1">
    <source>
        <dbReference type="EMBL" id="KAJ8004637.1"/>
    </source>
</evidence>
<organism evidence="1 2">
    <name type="scientific">Dallia pectoralis</name>
    <name type="common">Alaska blackfish</name>
    <dbReference type="NCBI Taxonomy" id="75939"/>
    <lineage>
        <taxon>Eukaryota</taxon>
        <taxon>Metazoa</taxon>
        <taxon>Chordata</taxon>
        <taxon>Craniata</taxon>
        <taxon>Vertebrata</taxon>
        <taxon>Euteleostomi</taxon>
        <taxon>Actinopterygii</taxon>
        <taxon>Neopterygii</taxon>
        <taxon>Teleostei</taxon>
        <taxon>Protacanthopterygii</taxon>
        <taxon>Esociformes</taxon>
        <taxon>Umbridae</taxon>
        <taxon>Dallia</taxon>
    </lineage>
</organism>
<dbReference type="EMBL" id="CM055738">
    <property type="protein sequence ID" value="KAJ8004637.1"/>
    <property type="molecule type" value="Genomic_DNA"/>
</dbReference>
<gene>
    <name evidence="1" type="ORF">DPEC_G00138390</name>
</gene>
<protein>
    <submittedName>
        <fullName evidence="1">Uncharacterized protein</fullName>
    </submittedName>
</protein>
<keyword evidence="2" id="KW-1185">Reference proteome</keyword>
<sequence length="147" mass="16102">MTLRSAAIAFKHLPVGPTRGGENWRERKNNSTDRDAARWRTGENAGEHWPGKSRALVFLPGDTGPGPNKSPVPPTQSSSLTRTMGPPATEIPLPPTGTASARHRGWLCSPATEDVPRKKEKSKHVSIQRERNSRLAIVSQSLLRNVK</sequence>
<proteinExistence type="predicted"/>
<evidence type="ECO:0000313" key="2">
    <source>
        <dbReference type="Proteomes" id="UP001157502"/>
    </source>
</evidence>
<reference evidence="1" key="1">
    <citation type="submission" date="2021-05" db="EMBL/GenBank/DDBJ databases">
        <authorList>
            <person name="Pan Q."/>
            <person name="Jouanno E."/>
            <person name="Zahm M."/>
            <person name="Klopp C."/>
            <person name="Cabau C."/>
            <person name="Louis A."/>
            <person name="Berthelot C."/>
            <person name="Parey E."/>
            <person name="Roest Crollius H."/>
            <person name="Montfort J."/>
            <person name="Robinson-Rechavi M."/>
            <person name="Bouchez O."/>
            <person name="Lampietro C."/>
            <person name="Lopez Roques C."/>
            <person name="Donnadieu C."/>
            <person name="Postlethwait J."/>
            <person name="Bobe J."/>
            <person name="Dillon D."/>
            <person name="Chandos A."/>
            <person name="von Hippel F."/>
            <person name="Guiguen Y."/>
        </authorList>
    </citation>
    <scope>NUCLEOTIDE SEQUENCE</scope>
    <source>
        <strain evidence="1">YG-Jan2019</strain>
    </source>
</reference>
<accession>A0ACC2GLZ1</accession>
<comment type="caution">
    <text evidence="1">The sequence shown here is derived from an EMBL/GenBank/DDBJ whole genome shotgun (WGS) entry which is preliminary data.</text>
</comment>
<name>A0ACC2GLZ1_DALPE</name>
<dbReference type="Proteomes" id="UP001157502">
    <property type="component" value="Chromosome 11"/>
</dbReference>